<reference evidence="2 3" key="1">
    <citation type="submission" date="2020-10" db="EMBL/GenBank/DDBJ databases">
        <title>Connecting structure to function with the recovery of over 1000 high-quality activated sludge metagenome-assembled genomes encoding full-length rRNA genes using long-read sequencing.</title>
        <authorList>
            <person name="Singleton C.M."/>
            <person name="Petriglieri F."/>
            <person name="Kristensen J.M."/>
            <person name="Kirkegaard R.H."/>
            <person name="Michaelsen T.Y."/>
            <person name="Andersen M.H."/>
            <person name="Karst S.M."/>
            <person name="Dueholm M.S."/>
            <person name="Nielsen P.H."/>
            <person name="Albertsen M."/>
        </authorList>
    </citation>
    <scope>NUCLEOTIDE SEQUENCE [LARGE SCALE GENOMIC DNA]</scope>
    <source>
        <strain evidence="2">EsbW_18-Q3-R4-48_BATAC.463</strain>
    </source>
</reference>
<evidence type="ECO:0000256" key="1">
    <source>
        <dbReference type="SAM" id="MobiDB-lite"/>
    </source>
</evidence>
<dbReference type="AlphaFoldDB" id="A0A935K9K5"/>
<dbReference type="Proteomes" id="UP000739411">
    <property type="component" value="Unassembled WGS sequence"/>
</dbReference>
<organism evidence="2 3">
    <name type="scientific">Candidatus Dechloromonas phosphorivorans</name>
    <dbReference type="NCBI Taxonomy" id="2899244"/>
    <lineage>
        <taxon>Bacteria</taxon>
        <taxon>Pseudomonadati</taxon>
        <taxon>Pseudomonadota</taxon>
        <taxon>Betaproteobacteria</taxon>
        <taxon>Rhodocyclales</taxon>
        <taxon>Azonexaceae</taxon>
        <taxon>Dechloromonas</taxon>
    </lineage>
</organism>
<evidence type="ECO:0000313" key="3">
    <source>
        <dbReference type="Proteomes" id="UP000739411"/>
    </source>
</evidence>
<protein>
    <submittedName>
        <fullName evidence="2">Uncharacterized protein</fullName>
    </submittedName>
</protein>
<gene>
    <name evidence="2" type="ORF">IPJ38_09210</name>
</gene>
<evidence type="ECO:0000313" key="2">
    <source>
        <dbReference type="EMBL" id="MBK7415245.1"/>
    </source>
</evidence>
<comment type="caution">
    <text evidence="2">The sequence shown here is derived from an EMBL/GenBank/DDBJ whole genome shotgun (WGS) entry which is preliminary data.</text>
</comment>
<sequence>MLLHLATLLIGRAGTPTLPAAIAPPRLAVHLSETPRVSAALPPPAATRQSQPRRSTTPGETKNKPAEPVSGRLMPAQMPKVSAATPATADLDARTMVEHGRSMIEQESRQRMLDPMFAPATPKTAPQTPLARALTAPVVGEQRLTDNIHQYTLADGRRLCFTTPPTLDIVNRDGPAPRDFAVATNCPR</sequence>
<name>A0A935K9K5_9RHOO</name>
<accession>A0A935K9K5</accession>
<proteinExistence type="predicted"/>
<feature type="region of interest" description="Disordered" evidence="1">
    <location>
        <begin position="35"/>
        <end position="75"/>
    </location>
</feature>
<feature type="compositionally biased region" description="Polar residues" evidence="1">
    <location>
        <begin position="47"/>
        <end position="60"/>
    </location>
</feature>
<dbReference type="EMBL" id="JADJMS010000018">
    <property type="protein sequence ID" value="MBK7415245.1"/>
    <property type="molecule type" value="Genomic_DNA"/>
</dbReference>